<organism evidence="8 9">
    <name type="scientific">Flavobacterium suzhouense</name>
    <dbReference type="NCBI Taxonomy" id="1529638"/>
    <lineage>
        <taxon>Bacteria</taxon>
        <taxon>Pseudomonadati</taxon>
        <taxon>Bacteroidota</taxon>
        <taxon>Flavobacteriia</taxon>
        <taxon>Flavobacteriales</taxon>
        <taxon>Flavobacteriaceae</taxon>
        <taxon>Flavobacterium</taxon>
    </lineage>
</organism>
<reference evidence="9" key="1">
    <citation type="journal article" date="2019" name="Int. J. Syst. Evol. Microbiol.">
        <title>The Global Catalogue of Microorganisms (GCM) 10K type strain sequencing project: providing services to taxonomists for standard genome sequencing and annotation.</title>
        <authorList>
            <consortium name="The Broad Institute Genomics Platform"/>
            <consortium name="The Broad Institute Genome Sequencing Center for Infectious Disease"/>
            <person name="Wu L."/>
            <person name="Ma J."/>
        </authorList>
    </citation>
    <scope>NUCLEOTIDE SEQUENCE [LARGE SCALE GENOMIC DNA]</scope>
    <source>
        <strain evidence="9">KCTC 42107</strain>
    </source>
</reference>
<keyword evidence="5" id="KW-0175">Coiled coil</keyword>
<evidence type="ECO:0000256" key="5">
    <source>
        <dbReference type="SAM" id="Coils"/>
    </source>
</evidence>
<dbReference type="SMART" id="SM00857">
    <property type="entry name" value="Resolvase"/>
    <property type="match status" value="1"/>
</dbReference>
<feature type="domain" description="Recombinase" evidence="7">
    <location>
        <begin position="159"/>
        <end position="269"/>
    </location>
</feature>
<evidence type="ECO:0000256" key="3">
    <source>
        <dbReference type="ARBA" id="ARBA00023172"/>
    </source>
</evidence>
<sequence>MNKIADLYVRVSTDEQAEKGYSQRNQEEMLRKYCGINNIQVRNVIYEDHSAKTFNRPKWKKLLVDLKKNKNKVDLLLFLKWDRFSRNAGDAYQMINLLRKLGVDPQAIEQPLDLSIPENKMMLAFYLAAPEVENDRRALNTFHGLRRGKKEGRHMGMAPYGYANKVAEDGKKYIAPVPEQATILVWAFEQIAREAFSTESIYQMAKDKGMNIHKSNFWVILRNPLYCGKIVVPKYKDEKEVWVEGQHEPIISEGLFYRVQDVLDGKSRTYRPKALTAENFPLRGFIMCPQCGRKLTGSKCKGRHKYYYYYHCDKQCKYRINSEFANEKFIEVLNKYKPLPQIKKLYSAVLLEAYREHTGFVASEKQKILTQISEYEKKLSVARNLLVTEKIDVEDYNLMKNEYSTIIQKLESQLAETNDDRSNIESLMNQGVDNLIRLGTTYEKSNLVESRDLIGLIYPENFTFRGNDFQTARVNEIMRCIYLVNNELEVKKNGTKDDFNLLSRVVTSTGFKPVTF</sequence>
<dbReference type="InterPro" id="IPR036162">
    <property type="entry name" value="Resolvase-like_N_sf"/>
</dbReference>
<dbReference type="Pfam" id="PF00239">
    <property type="entry name" value="Resolvase"/>
    <property type="match status" value="1"/>
</dbReference>
<dbReference type="Pfam" id="PF13408">
    <property type="entry name" value="Zn_ribbon_recom"/>
    <property type="match status" value="1"/>
</dbReference>
<dbReference type="PANTHER" id="PTHR30461:SF23">
    <property type="entry name" value="DNA RECOMBINASE-RELATED"/>
    <property type="match status" value="1"/>
</dbReference>
<evidence type="ECO:0000256" key="1">
    <source>
        <dbReference type="ARBA" id="ARBA00022908"/>
    </source>
</evidence>
<feature type="active site" description="O-(5'-phospho-DNA)-serine intermediate" evidence="4">
    <location>
        <position position="12"/>
    </location>
</feature>
<dbReference type="PROSITE" id="PS51736">
    <property type="entry name" value="RECOMBINASES_3"/>
    <property type="match status" value="1"/>
</dbReference>
<dbReference type="PROSITE" id="PS51737">
    <property type="entry name" value="RECOMBINASE_DNA_BIND"/>
    <property type="match status" value="1"/>
</dbReference>
<proteinExistence type="predicted"/>
<dbReference type="CDD" id="cd00338">
    <property type="entry name" value="Ser_Recombinase"/>
    <property type="match status" value="1"/>
</dbReference>
<dbReference type="InterPro" id="IPR011109">
    <property type="entry name" value="DNA_bind_recombinase_dom"/>
</dbReference>
<dbReference type="EMBL" id="JBHUMD010000026">
    <property type="protein sequence ID" value="MFD2602668.1"/>
    <property type="molecule type" value="Genomic_DNA"/>
</dbReference>
<name>A0ABW5NVQ8_9FLAO</name>
<dbReference type="PANTHER" id="PTHR30461">
    <property type="entry name" value="DNA-INVERTASE FROM LAMBDOID PROPHAGE"/>
    <property type="match status" value="1"/>
</dbReference>
<feature type="coiled-coil region" evidence="5">
    <location>
        <begin position="393"/>
        <end position="427"/>
    </location>
</feature>
<keyword evidence="2" id="KW-0238">DNA-binding</keyword>
<dbReference type="PROSITE" id="PS00397">
    <property type="entry name" value="RECOMBINASES_1"/>
    <property type="match status" value="1"/>
</dbReference>
<feature type="domain" description="Resolvase/invertase-type recombinase catalytic" evidence="6">
    <location>
        <begin position="4"/>
        <end position="152"/>
    </location>
</feature>
<keyword evidence="3" id="KW-0233">DNA recombination</keyword>
<dbReference type="RefSeq" id="WP_379821096.1">
    <property type="nucleotide sequence ID" value="NZ_JBHUMD010000026.1"/>
</dbReference>
<dbReference type="Gene3D" id="3.40.50.1390">
    <property type="entry name" value="Resolvase, N-terminal catalytic domain"/>
    <property type="match status" value="1"/>
</dbReference>
<comment type="caution">
    <text evidence="8">The sequence shown here is derived from an EMBL/GenBank/DDBJ whole genome shotgun (WGS) entry which is preliminary data.</text>
</comment>
<dbReference type="InterPro" id="IPR006119">
    <property type="entry name" value="Resolv_N"/>
</dbReference>
<dbReference type="InterPro" id="IPR050639">
    <property type="entry name" value="SSR_resolvase"/>
</dbReference>
<dbReference type="InterPro" id="IPR025827">
    <property type="entry name" value="Zn_ribbon_recom_dom"/>
</dbReference>
<gene>
    <name evidence="8" type="ORF">ACFSR3_11420</name>
</gene>
<accession>A0ABW5NVQ8</accession>
<dbReference type="InterPro" id="IPR038109">
    <property type="entry name" value="DNA_bind_recomb_sf"/>
</dbReference>
<evidence type="ECO:0000259" key="7">
    <source>
        <dbReference type="PROSITE" id="PS51737"/>
    </source>
</evidence>
<evidence type="ECO:0000256" key="4">
    <source>
        <dbReference type="PROSITE-ProRule" id="PRU10137"/>
    </source>
</evidence>
<dbReference type="InterPro" id="IPR006118">
    <property type="entry name" value="Recombinase_CS"/>
</dbReference>
<dbReference type="SUPFAM" id="SSF53041">
    <property type="entry name" value="Resolvase-like"/>
    <property type="match status" value="1"/>
</dbReference>
<evidence type="ECO:0000313" key="9">
    <source>
        <dbReference type="Proteomes" id="UP001597480"/>
    </source>
</evidence>
<evidence type="ECO:0000313" key="8">
    <source>
        <dbReference type="EMBL" id="MFD2602668.1"/>
    </source>
</evidence>
<dbReference type="Proteomes" id="UP001597480">
    <property type="component" value="Unassembled WGS sequence"/>
</dbReference>
<keyword evidence="9" id="KW-1185">Reference proteome</keyword>
<protein>
    <submittedName>
        <fullName evidence="8">Recombinase family protein</fullName>
    </submittedName>
</protein>
<dbReference type="Pfam" id="PF07508">
    <property type="entry name" value="Recombinase"/>
    <property type="match status" value="1"/>
</dbReference>
<keyword evidence="1" id="KW-0229">DNA integration</keyword>
<dbReference type="Gene3D" id="3.90.1750.20">
    <property type="entry name" value="Putative Large Serine Recombinase, Chain B, Domain 2"/>
    <property type="match status" value="1"/>
</dbReference>
<evidence type="ECO:0000256" key="2">
    <source>
        <dbReference type="ARBA" id="ARBA00023125"/>
    </source>
</evidence>
<evidence type="ECO:0000259" key="6">
    <source>
        <dbReference type="PROSITE" id="PS51736"/>
    </source>
</evidence>